<organism evidence="1 2">
    <name type="scientific">Marininema halotolerans</name>
    <dbReference type="NCBI Taxonomy" id="1155944"/>
    <lineage>
        <taxon>Bacteria</taxon>
        <taxon>Bacillati</taxon>
        <taxon>Bacillota</taxon>
        <taxon>Bacilli</taxon>
        <taxon>Bacillales</taxon>
        <taxon>Thermoactinomycetaceae</taxon>
        <taxon>Marininema</taxon>
    </lineage>
</organism>
<name>A0A1I6UT89_9BACL</name>
<reference evidence="2" key="1">
    <citation type="submission" date="2016-10" db="EMBL/GenBank/DDBJ databases">
        <authorList>
            <person name="Varghese N."/>
            <person name="Submissions S."/>
        </authorList>
    </citation>
    <scope>NUCLEOTIDE SEQUENCE [LARGE SCALE GENOMIC DNA]</scope>
    <source>
        <strain evidence="2">DSM 45789</strain>
    </source>
</reference>
<evidence type="ECO:0000313" key="2">
    <source>
        <dbReference type="Proteomes" id="UP000198660"/>
    </source>
</evidence>
<keyword evidence="2" id="KW-1185">Reference proteome</keyword>
<dbReference type="EMBL" id="FPAA01000020">
    <property type="protein sequence ID" value="SFT04610.1"/>
    <property type="molecule type" value="Genomic_DNA"/>
</dbReference>
<protein>
    <submittedName>
        <fullName evidence="1">Uncharacterized protein</fullName>
    </submittedName>
</protein>
<proteinExistence type="predicted"/>
<evidence type="ECO:0000313" key="1">
    <source>
        <dbReference type="EMBL" id="SFT04610.1"/>
    </source>
</evidence>
<dbReference type="Proteomes" id="UP000198660">
    <property type="component" value="Unassembled WGS sequence"/>
</dbReference>
<gene>
    <name evidence="1" type="ORF">SAMN05444972_12016</name>
</gene>
<sequence>MSVRDCRSESKDVSCQPQVVFCESPRDNKGRVLLKQGEFIRVQCFVTSCVIVETIVFNHSQSFYRGSLLLQPGEFVNFAKE</sequence>
<accession>A0A1I6UT89</accession>
<dbReference type="AlphaFoldDB" id="A0A1I6UT89"/>